<organism evidence="2 3">
    <name type="scientific">Reyranella soli</name>
    <dbReference type="NCBI Taxonomy" id="1230389"/>
    <lineage>
        <taxon>Bacteria</taxon>
        <taxon>Pseudomonadati</taxon>
        <taxon>Pseudomonadota</taxon>
        <taxon>Alphaproteobacteria</taxon>
        <taxon>Hyphomicrobiales</taxon>
        <taxon>Reyranellaceae</taxon>
        <taxon>Reyranella</taxon>
    </lineage>
</organism>
<proteinExistence type="predicted"/>
<evidence type="ECO:0000259" key="1">
    <source>
        <dbReference type="Pfam" id="PF07969"/>
    </source>
</evidence>
<dbReference type="SUPFAM" id="SSF51556">
    <property type="entry name" value="Metallo-dependent hydrolases"/>
    <property type="match status" value="1"/>
</dbReference>
<feature type="domain" description="Amidohydrolase 3" evidence="1">
    <location>
        <begin position="373"/>
        <end position="535"/>
    </location>
</feature>
<dbReference type="Gene3D" id="2.30.40.10">
    <property type="entry name" value="Urease, subunit C, domain 1"/>
    <property type="match status" value="1"/>
</dbReference>
<dbReference type="Pfam" id="PF07969">
    <property type="entry name" value="Amidohydro_3"/>
    <property type="match status" value="2"/>
</dbReference>
<dbReference type="GO" id="GO:0016812">
    <property type="term" value="F:hydrolase activity, acting on carbon-nitrogen (but not peptide) bonds, in cyclic amides"/>
    <property type="evidence" value="ECO:0007669"/>
    <property type="project" value="TreeGrafter"/>
</dbReference>
<evidence type="ECO:0000313" key="2">
    <source>
        <dbReference type="EMBL" id="GEP54799.1"/>
    </source>
</evidence>
<protein>
    <submittedName>
        <fullName evidence="2">Amidohydrolase</fullName>
    </submittedName>
</protein>
<dbReference type="InterPro" id="IPR011059">
    <property type="entry name" value="Metal-dep_hydrolase_composite"/>
</dbReference>
<dbReference type="Proteomes" id="UP000321058">
    <property type="component" value="Unassembled WGS sequence"/>
</dbReference>
<comment type="caution">
    <text evidence="2">The sequence shown here is derived from an EMBL/GenBank/DDBJ whole genome shotgun (WGS) entry which is preliminary data.</text>
</comment>
<dbReference type="SUPFAM" id="SSF51338">
    <property type="entry name" value="Composite domain of metallo-dependent hydrolases"/>
    <property type="match status" value="1"/>
</dbReference>
<dbReference type="AlphaFoldDB" id="A0A512N738"/>
<keyword evidence="2" id="KW-0378">Hydrolase</keyword>
<dbReference type="OrthoDB" id="9766983at2"/>
<name>A0A512N738_9HYPH</name>
<gene>
    <name evidence="2" type="ORF">RSO01_19650</name>
</gene>
<dbReference type="InterPro" id="IPR032466">
    <property type="entry name" value="Metal_Hydrolase"/>
</dbReference>
<accession>A0A512N738</accession>
<dbReference type="InterPro" id="IPR013108">
    <property type="entry name" value="Amidohydro_3"/>
</dbReference>
<dbReference type="GO" id="GO:0005829">
    <property type="term" value="C:cytosol"/>
    <property type="evidence" value="ECO:0007669"/>
    <property type="project" value="TreeGrafter"/>
</dbReference>
<evidence type="ECO:0000313" key="3">
    <source>
        <dbReference type="Proteomes" id="UP000321058"/>
    </source>
</evidence>
<dbReference type="RefSeq" id="WP_147148703.1">
    <property type="nucleotide sequence ID" value="NZ_BKAJ01000032.1"/>
</dbReference>
<dbReference type="PANTHER" id="PTHR11647:SF1">
    <property type="entry name" value="COLLAPSIN RESPONSE MEDIATOR PROTEIN"/>
    <property type="match status" value="1"/>
</dbReference>
<sequence>MTYDLKITGGTIVDGSGKPGFTGDVGVKDGKVVALGKAEGPGTTTIDAKGKVVSPGFVDVHTHYDAQILWDRMLSISPWHGVTTTVIGNCGFGVAPTKAIHRKLIMQTLEKVEGMSLEALEAGLGMSWPFETFPQYLDALEKRGSAINVAALFGHTPLRLYIMGEESTERAATADEIGAMKKLVREAMDAGAIGFGTSVSVSHNGYAGKPVPSRQATVEEMDALVSVMGELKRGLMQITIGRDFSTRHMAEVSRKYNVPVTWTALLSYLYGPGGHRKQLDLAAEQRKAGALVIPQVSCRPLNFEFTFAEPFIFDVMKFMNELAVEDAKSPGTRRRAYADPAWREKLRSEVTPLFRNWWDRVIIAWAPSARELEEQPLADAARKLGKDPVDLALELALANDLQARFRMAVMNFDEKEVAELITDPNTIIALSDAGAHASQLCDACYSTYLLGHWVREKKTFTVEQAVHNLTQRPAEMFGITDRGLLAEGRPADVVVFDPKTVGPGPLKRVYDLPAGADRLVSEASGIDAVIVNGKLIRRDGKDAVAANDRLPGRLLRHGRAA</sequence>
<dbReference type="GO" id="GO:0016811">
    <property type="term" value="F:hydrolase activity, acting on carbon-nitrogen (but not peptide) bonds, in linear amides"/>
    <property type="evidence" value="ECO:0007669"/>
    <property type="project" value="InterPro"/>
</dbReference>
<dbReference type="EMBL" id="BKAJ01000032">
    <property type="protein sequence ID" value="GEP54799.1"/>
    <property type="molecule type" value="Genomic_DNA"/>
</dbReference>
<dbReference type="InterPro" id="IPR023100">
    <property type="entry name" value="D-aminoacylase_insert_dom_sf"/>
</dbReference>
<reference evidence="2 3" key="1">
    <citation type="submission" date="2019-07" db="EMBL/GenBank/DDBJ databases">
        <title>Whole genome shotgun sequence of Reyranella soli NBRC 108950.</title>
        <authorList>
            <person name="Hosoyama A."/>
            <person name="Uohara A."/>
            <person name="Ohji S."/>
            <person name="Ichikawa N."/>
        </authorList>
    </citation>
    <scope>NUCLEOTIDE SEQUENCE [LARGE SCALE GENOMIC DNA]</scope>
    <source>
        <strain evidence="2 3">NBRC 108950</strain>
    </source>
</reference>
<dbReference type="PANTHER" id="PTHR11647">
    <property type="entry name" value="HYDRANTOINASE/DIHYDROPYRIMIDINASE FAMILY MEMBER"/>
    <property type="match status" value="1"/>
</dbReference>
<dbReference type="InterPro" id="IPR050378">
    <property type="entry name" value="Metallo-dep_Hydrolases_sf"/>
</dbReference>
<dbReference type="Gene3D" id="3.30.1490.130">
    <property type="entry name" value="D-aminoacylase. Domain 3"/>
    <property type="match status" value="1"/>
</dbReference>
<feature type="domain" description="Amidohydrolase 3" evidence="1">
    <location>
        <begin position="45"/>
        <end position="232"/>
    </location>
</feature>
<keyword evidence="3" id="KW-1185">Reference proteome</keyword>
<dbReference type="Gene3D" id="3.20.20.140">
    <property type="entry name" value="Metal-dependent hydrolases"/>
    <property type="match status" value="2"/>
</dbReference>